<evidence type="ECO:0000256" key="3">
    <source>
        <dbReference type="ARBA" id="ARBA00023015"/>
    </source>
</evidence>
<reference evidence="6 7" key="1">
    <citation type="submission" date="2024-03" db="EMBL/GenBank/DDBJ databases">
        <title>Complete genome sequence of the green alga Chloropicon roscoffensis RCC1871.</title>
        <authorList>
            <person name="Lemieux C."/>
            <person name="Pombert J.-F."/>
            <person name="Otis C."/>
            <person name="Turmel M."/>
        </authorList>
    </citation>
    <scope>NUCLEOTIDE SEQUENCE [LARGE SCALE GENOMIC DNA]</scope>
    <source>
        <strain evidence="6 7">RCC1871</strain>
    </source>
</reference>
<comment type="subcellular location">
    <subcellularLocation>
        <location evidence="1">Nucleus</location>
    </subcellularLocation>
</comment>
<gene>
    <name evidence="6" type="ORF">HKI87_02g11900</name>
</gene>
<dbReference type="EMBL" id="CP151502">
    <property type="protein sequence ID" value="WZN59664.1"/>
    <property type="molecule type" value="Genomic_DNA"/>
</dbReference>
<dbReference type="GO" id="GO:0006357">
    <property type="term" value="P:regulation of transcription by RNA polymerase II"/>
    <property type="evidence" value="ECO:0007669"/>
    <property type="project" value="InterPro"/>
</dbReference>
<comment type="similarity">
    <text evidence="2">Belongs to the Mediator complex subunit 17 family.</text>
</comment>
<dbReference type="GO" id="GO:0016592">
    <property type="term" value="C:mediator complex"/>
    <property type="evidence" value="ECO:0007669"/>
    <property type="project" value="InterPro"/>
</dbReference>
<dbReference type="Proteomes" id="UP001472866">
    <property type="component" value="Chromosome 02"/>
</dbReference>
<keyword evidence="5" id="KW-0539">Nucleus</keyword>
<evidence type="ECO:0000256" key="2">
    <source>
        <dbReference type="ARBA" id="ARBA00005635"/>
    </source>
</evidence>
<keyword evidence="7" id="KW-1185">Reference proteome</keyword>
<evidence type="ECO:0000256" key="1">
    <source>
        <dbReference type="ARBA" id="ARBA00004123"/>
    </source>
</evidence>
<dbReference type="PANTHER" id="PTHR13114:SF7">
    <property type="entry name" value="MEDIATOR OF RNA POLYMERASE II TRANSCRIPTION SUBUNIT 17"/>
    <property type="match status" value="1"/>
</dbReference>
<keyword evidence="3" id="KW-0805">Transcription regulation</keyword>
<accession>A0AAX4P151</accession>
<proteinExistence type="inferred from homology"/>
<sequence length="394" mass="43274">MEEGEGLFRKRPKLYTADGEVVLDEIRPPWARAALRASASEVGTSATPATPQRTRDKLVGTMFEKVAAARQELEVILDTLGELERGEHLTVGGVEKLRTTFQTQEPVLRSERKRRQLTSIVGAFRRAHASLNAKMEASEAFYSDLRRLQRRWKVKESAKNAETGFCFDLSLRQLDASVDPVDIRKDQSTGELYVVADVPGENGASDVRACGAVEVDALLSRLQAAFLSDLFCRALYRKMTYASIRDSPALVQSGLSNFLGLMRGGAAGPPSDEALLLRLRSAFLDMLARDENSFVEVMEEVCRGVAHSELRRKALGAMQGPMGASGYRVGCESGLIRSVVRAQCRRTGSFLKATLREGTDIELECSGLEVSGFEEGRMKCTLSKLEEVARSLSG</sequence>
<dbReference type="PANTHER" id="PTHR13114">
    <property type="entry name" value="MEDIATOR OF RNA POLYMERASE II TRANSCRIPTION SUBUNIT 17"/>
    <property type="match status" value="1"/>
</dbReference>
<evidence type="ECO:0000256" key="4">
    <source>
        <dbReference type="ARBA" id="ARBA00023163"/>
    </source>
</evidence>
<protein>
    <submittedName>
        <fullName evidence="6">Uncharacterized protein</fullName>
    </submittedName>
</protein>
<name>A0AAX4P151_9CHLO</name>
<keyword evidence="4" id="KW-0804">Transcription</keyword>
<dbReference type="InterPro" id="IPR019313">
    <property type="entry name" value="Mediator_Med17"/>
</dbReference>
<evidence type="ECO:0000256" key="5">
    <source>
        <dbReference type="ARBA" id="ARBA00023242"/>
    </source>
</evidence>
<dbReference type="AlphaFoldDB" id="A0AAX4P151"/>
<dbReference type="GO" id="GO:0070847">
    <property type="term" value="C:core mediator complex"/>
    <property type="evidence" value="ECO:0007669"/>
    <property type="project" value="TreeGrafter"/>
</dbReference>
<dbReference type="GO" id="GO:0003712">
    <property type="term" value="F:transcription coregulator activity"/>
    <property type="evidence" value="ECO:0007669"/>
    <property type="project" value="InterPro"/>
</dbReference>
<organism evidence="6 7">
    <name type="scientific">Chloropicon roscoffensis</name>
    <dbReference type="NCBI Taxonomy" id="1461544"/>
    <lineage>
        <taxon>Eukaryota</taxon>
        <taxon>Viridiplantae</taxon>
        <taxon>Chlorophyta</taxon>
        <taxon>Chloropicophyceae</taxon>
        <taxon>Chloropicales</taxon>
        <taxon>Chloropicaceae</taxon>
        <taxon>Chloropicon</taxon>
    </lineage>
</organism>
<evidence type="ECO:0000313" key="6">
    <source>
        <dbReference type="EMBL" id="WZN59664.1"/>
    </source>
</evidence>
<evidence type="ECO:0000313" key="7">
    <source>
        <dbReference type="Proteomes" id="UP001472866"/>
    </source>
</evidence>